<reference evidence="3" key="1">
    <citation type="submission" date="2018-11" db="EMBL/GenBank/DDBJ databases">
        <authorList>
            <consortium name="Genoscope - CEA"/>
            <person name="William W."/>
        </authorList>
    </citation>
    <scope>NUCLEOTIDE SEQUENCE</scope>
</reference>
<accession>A0A3P6AZK4</accession>
<sequence length="69" mass="7706">IIFASLARNQNQETKSPPNSLHRSHQVSPGVSCRKCTQINSYGNKARSNVLEKGKNLPEKRITLSIFVL</sequence>
<feature type="region of interest" description="Disordered" evidence="1">
    <location>
        <begin position="7"/>
        <end position="29"/>
    </location>
</feature>
<dbReference type="Proteomes" id="UP000694005">
    <property type="component" value="Chromosome A07"/>
</dbReference>
<proteinExistence type="predicted"/>
<evidence type="ECO:0000313" key="3">
    <source>
        <dbReference type="EMBL" id="VDC96477.1"/>
    </source>
</evidence>
<dbReference type="AlphaFoldDB" id="A0A3P6AZK4"/>
<gene>
    <name evidence="3" type="ORF">BRAA07T28540Z</name>
    <name evidence="2" type="ORF">BRAPAZ1V2_A07P08810.2</name>
</gene>
<organism evidence="3">
    <name type="scientific">Brassica campestris</name>
    <name type="common">Field mustard</name>
    <dbReference type="NCBI Taxonomy" id="3711"/>
    <lineage>
        <taxon>Eukaryota</taxon>
        <taxon>Viridiplantae</taxon>
        <taxon>Streptophyta</taxon>
        <taxon>Embryophyta</taxon>
        <taxon>Tracheophyta</taxon>
        <taxon>Spermatophyta</taxon>
        <taxon>Magnoliopsida</taxon>
        <taxon>eudicotyledons</taxon>
        <taxon>Gunneridae</taxon>
        <taxon>Pentapetalae</taxon>
        <taxon>rosids</taxon>
        <taxon>malvids</taxon>
        <taxon>Brassicales</taxon>
        <taxon>Brassicaceae</taxon>
        <taxon>Brassiceae</taxon>
        <taxon>Brassica</taxon>
    </lineage>
</organism>
<evidence type="ECO:0000256" key="1">
    <source>
        <dbReference type="SAM" id="MobiDB-lite"/>
    </source>
</evidence>
<protein>
    <submittedName>
        <fullName evidence="2">Uncharacterized protein</fullName>
    </submittedName>
</protein>
<evidence type="ECO:0000313" key="2">
    <source>
        <dbReference type="EMBL" id="CAG7901237.1"/>
    </source>
</evidence>
<name>A0A3P6AZK4_BRACM</name>
<dbReference type="EMBL" id="LS974623">
    <property type="protein sequence ID" value="CAG7901237.1"/>
    <property type="molecule type" value="Genomic_DNA"/>
</dbReference>
<dbReference type="EMBL" id="LR031574">
    <property type="protein sequence ID" value="VDC96477.1"/>
    <property type="molecule type" value="Genomic_DNA"/>
</dbReference>
<feature type="non-terminal residue" evidence="3">
    <location>
        <position position="1"/>
    </location>
</feature>
<dbReference type="Gramene" id="A07p08810.2_BraZ1">
    <property type="protein sequence ID" value="A07p08810.2_BraZ1.CDS.1"/>
    <property type="gene ID" value="A07g08810.2_BraZ1"/>
</dbReference>